<dbReference type="InterPro" id="IPR036259">
    <property type="entry name" value="MFS_trans_sf"/>
</dbReference>
<feature type="transmembrane region" description="Helical" evidence="5">
    <location>
        <begin position="25"/>
        <end position="49"/>
    </location>
</feature>
<evidence type="ECO:0000256" key="1">
    <source>
        <dbReference type="ARBA" id="ARBA00004370"/>
    </source>
</evidence>
<dbReference type="GO" id="GO:0016020">
    <property type="term" value="C:membrane"/>
    <property type="evidence" value="ECO:0007669"/>
    <property type="project" value="UniProtKB-SubCell"/>
</dbReference>
<dbReference type="Proteomes" id="UP000800200">
    <property type="component" value="Unassembled WGS sequence"/>
</dbReference>
<dbReference type="OrthoDB" id="6339427at2759"/>
<reference evidence="6" key="1">
    <citation type="journal article" date="2020" name="Stud. Mycol.">
        <title>101 Dothideomycetes genomes: a test case for predicting lifestyles and emergence of pathogens.</title>
        <authorList>
            <person name="Haridas S."/>
            <person name="Albert R."/>
            <person name="Binder M."/>
            <person name="Bloem J."/>
            <person name="Labutti K."/>
            <person name="Salamov A."/>
            <person name="Andreopoulos B."/>
            <person name="Baker S."/>
            <person name="Barry K."/>
            <person name="Bills G."/>
            <person name="Bluhm B."/>
            <person name="Cannon C."/>
            <person name="Castanera R."/>
            <person name="Culley D."/>
            <person name="Daum C."/>
            <person name="Ezra D."/>
            <person name="Gonzalez J."/>
            <person name="Henrissat B."/>
            <person name="Kuo A."/>
            <person name="Liang C."/>
            <person name="Lipzen A."/>
            <person name="Lutzoni F."/>
            <person name="Magnuson J."/>
            <person name="Mondo S."/>
            <person name="Nolan M."/>
            <person name="Ohm R."/>
            <person name="Pangilinan J."/>
            <person name="Park H.-J."/>
            <person name="Ramirez L."/>
            <person name="Alfaro M."/>
            <person name="Sun H."/>
            <person name="Tritt A."/>
            <person name="Yoshinaga Y."/>
            <person name="Zwiers L.-H."/>
            <person name="Turgeon B."/>
            <person name="Goodwin S."/>
            <person name="Spatafora J."/>
            <person name="Crous P."/>
            <person name="Grigoriev I."/>
        </authorList>
    </citation>
    <scope>NUCLEOTIDE SEQUENCE</scope>
    <source>
        <strain evidence="6">CBS 207.26</strain>
    </source>
</reference>
<keyword evidence="2 5" id="KW-0812">Transmembrane</keyword>
<evidence type="ECO:0000256" key="5">
    <source>
        <dbReference type="SAM" id="Phobius"/>
    </source>
</evidence>
<evidence type="ECO:0000256" key="2">
    <source>
        <dbReference type="ARBA" id="ARBA00022692"/>
    </source>
</evidence>
<protein>
    <recommendedName>
        <fullName evidence="8">Major facilitator superfamily (MFS) profile domain-containing protein</fullName>
    </recommendedName>
</protein>
<organism evidence="6 7">
    <name type="scientific">Zopfia rhizophila CBS 207.26</name>
    <dbReference type="NCBI Taxonomy" id="1314779"/>
    <lineage>
        <taxon>Eukaryota</taxon>
        <taxon>Fungi</taxon>
        <taxon>Dikarya</taxon>
        <taxon>Ascomycota</taxon>
        <taxon>Pezizomycotina</taxon>
        <taxon>Dothideomycetes</taxon>
        <taxon>Dothideomycetes incertae sedis</taxon>
        <taxon>Zopfiaceae</taxon>
        <taxon>Zopfia</taxon>
    </lineage>
</organism>
<feature type="transmembrane region" description="Helical" evidence="5">
    <location>
        <begin position="61"/>
        <end position="79"/>
    </location>
</feature>
<sequence>MACIMPTLAVTFSLGETNPVRTPMIVSFILLLWAVYSSTAGTSSFALSAEVFPAITKEAEMALAMSVNMTALGILLLVFPRLNEAIGGYTVPLGLLGVLNAVLFCCCFLFGLDTNNCLFGRAPVHVRLPTPLHIKYRMTYVLPEL</sequence>
<keyword evidence="7" id="KW-1185">Reference proteome</keyword>
<keyword evidence="4 5" id="KW-0472">Membrane</keyword>
<gene>
    <name evidence="6" type="ORF">K469DRAFT_584416</name>
</gene>
<keyword evidence="3 5" id="KW-1133">Transmembrane helix</keyword>
<feature type="transmembrane region" description="Helical" evidence="5">
    <location>
        <begin position="91"/>
        <end position="112"/>
    </location>
</feature>
<evidence type="ECO:0000256" key="3">
    <source>
        <dbReference type="ARBA" id="ARBA00022989"/>
    </source>
</evidence>
<dbReference type="InterPro" id="IPR005828">
    <property type="entry name" value="MFS_sugar_transport-like"/>
</dbReference>
<dbReference type="SUPFAM" id="SSF103473">
    <property type="entry name" value="MFS general substrate transporter"/>
    <property type="match status" value="1"/>
</dbReference>
<name>A0A6A6DXW9_9PEZI</name>
<evidence type="ECO:0000256" key="4">
    <source>
        <dbReference type="ARBA" id="ARBA00023136"/>
    </source>
</evidence>
<evidence type="ECO:0000313" key="7">
    <source>
        <dbReference type="Proteomes" id="UP000800200"/>
    </source>
</evidence>
<proteinExistence type="predicted"/>
<dbReference type="GO" id="GO:0022857">
    <property type="term" value="F:transmembrane transporter activity"/>
    <property type="evidence" value="ECO:0007669"/>
    <property type="project" value="InterPro"/>
</dbReference>
<evidence type="ECO:0008006" key="8">
    <source>
        <dbReference type="Google" id="ProtNLM"/>
    </source>
</evidence>
<dbReference type="AlphaFoldDB" id="A0A6A6DXW9"/>
<dbReference type="Pfam" id="PF00083">
    <property type="entry name" value="Sugar_tr"/>
    <property type="match status" value="1"/>
</dbReference>
<dbReference type="Gene3D" id="1.20.1250.20">
    <property type="entry name" value="MFS general substrate transporter like domains"/>
    <property type="match status" value="1"/>
</dbReference>
<dbReference type="EMBL" id="ML994644">
    <property type="protein sequence ID" value="KAF2183109.1"/>
    <property type="molecule type" value="Genomic_DNA"/>
</dbReference>
<accession>A0A6A6DXW9</accession>
<comment type="subcellular location">
    <subcellularLocation>
        <location evidence="1">Membrane</location>
    </subcellularLocation>
</comment>
<evidence type="ECO:0000313" key="6">
    <source>
        <dbReference type="EMBL" id="KAF2183109.1"/>
    </source>
</evidence>